<evidence type="ECO:0000256" key="5">
    <source>
        <dbReference type="PROSITE-ProRule" id="PRU00335"/>
    </source>
</evidence>
<dbReference type="AlphaFoldDB" id="A0A6I6IJM3"/>
<dbReference type="InterPro" id="IPR001647">
    <property type="entry name" value="HTH_TetR"/>
</dbReference>
<dbReference type="PANTHER" id="PTHR30055">
    <property type="entry name" value="HTH-TYPE TRANSCRIPTIONAL REGULATOR RUTR"/>
    <property type="match status" value="1"/>
</dbReference>
<keyword evidence="3 5" id="KW-0238">DNA-binding</keyword>
<dbReference type="OrthoDB" id="7336460at2"/>
<dbReference type="Pfam" id="PF13977">
    <property type="entry name" value="TetR_C_6"/>
    <property type="match status" value="1"/>
</dbReference>
<protein>
    <submittedName>
        <fullName evidence="8">TetR family transcriptional regulator</fullName>
    </submittedName>
</protein>
<evidence type="ECO:0000256" key="2">
    <source>
        <dbReference type="ARBA" id="ARBA00023015"/>
    </source>
</evidence>
<reference evidence="9" key="1">
    <citation type="submission" date="2018-12" db="EMBL/GenBank/DDBJ databases">
        <title>Complete genome sequence of Roseovarius sp. MME-070.</title>
        <authorList>
            <person name="Nam Y.-D."/>
            <person name="Kang J."/>
            <person name="Chung W.-H."/>
            <person name="Park Y.S."/>
        </authorList>
    </citation>
    <scope>NUCLEOTIDE SEQUENCE [LARGE SCALE GENOMIC DNA]</scope>
    <source>
        <strain evidence="9">MME-070</strain>
    </source>
</reference>
<keyword evidence="2" id="KW-0805">Transcription regulation</keyword>
<dbReference type="RefSeq" id="WP_157705523.1">
    <property type="nucleotide sequence ID" value="NZ_CP034348.1"/>
</dbReference>
<dbReference type="InterPro" id="IPR050109">
    <property type="entry name" value="HTH-type_TetR-like_transc_reg"/>
</dbReference>
<keyword evidence="9" id="KW-1185">Reference proteome</keyword>
<proteinExistence type="predicted"/>
<evidence type="ECO:0000256" key="1">
    <source>
        <dbReference type="ARBA" id="ARBA00022491"/>
    </source>
</evidence>
<evidence type="ECO:0000313" key="9">
    <source>
        <dbReference type="Proteomes" id="UP000428330"/>
    </source>
</evidence>
<dbReference type="EMBL" id="CP034348">
    <property type="protein sequence ID" value="QGX97019.1"/>
    <property type="molecule type" value="Genomic_DNA"/>
</dbReference>
<evidence type="ECO:0000313" key="8">
    <source>
        <dbReference type="EMBL" id="QGX97019.1"/>
    </source>
</evidence>
<dbReference type="Proteomes" id="UP000428330">
    <property type="component" value="Chromosome"/>
</dbReference>
<keyword evidence="1" id="KW-0678">Repressor</keyword>
<feature type="region of interest" description="Disordered" evidence="6">
    <location>
        <begin position="1"/>
        <end position="21"/>
    </location>
</feature>
<dbReference type="Pfam" id="PF00440">
    <property type="entry name" value="TetR_N"/>
    <property type="match status" value="1"/>
</dbReference>
<dbReference type="PANTHER" id="PTHR30055:SF234">
    <property type="entry name" value="HTH-TYPE TRANSCRIPTIONAL REGULATOR BETI"/>
    <property type="match status" value="1"/>
</dbReference>
<evidence type="ECO:0000259" key="7">
    <source>
        <dbReference type="PROSITE" id="PS50977"/>
    </source>
</evidence>
<sequence>MTEVTAKAAKTNRTVGRTASKEVRRQQLIEATITSIAKHGISGTTMTTVTGFAGLSLGIVNFHFQNKENLFEETLRYLAREHRDHWQKSAANADLTPEAKLMAIGDAHFHPSICNRKKLAVWFGFYGEAGYRASYRKIMSEIDEERWEISRDLCEQIIAEGGYANVDAEHVAETLEGLYDGFCLNILIYPKDFTREHAKARLREYFAATFPKHFPSPTDQSCKG</sequence>
<dbReference type="SUPFAM" id="SSF48498">
    <property type="entry name" value="Tetracyclin repressor-like, C-terminal domain"/>
    <property type="match status" value="1"/>
</dbReference>
<dbReference type="InterPro" id="IPR023772">
    <property type="entry name" value="DNA-bd_HTH_TetR-type_CS"/>
</dbReference>
<dbReference type="InterPro" id="IPR036271">
    <property type="entry name" value="Tet_transcr_reg_TetR-rel_C_sf"/>
</dbReference>
<evidence type="ECO:0000256" key="4">
    <source>
        <dbReference type="ARBA" id="ARBA00023163"/>
    </source>
</evidence>
<dbReference type="InterPro" id="IPR039538">
    <property type="entry name" value="BetI_C"/>
</dbReference>
<keyword evidence="4" id="KW-0804">Transcription</keyword>
<accession>A0A6I6IJM3</accession>
<evidence type="ECO:0000256" key="3">
    <source>
        <dbReference type="ARBA" id="ARBA00023125"/>
    </source>
</evidence>
<organism evidence="8 9">
    <name type="scientific">Roseovarius faecimaris</name>
    <dbReference type="NCBI Taxonomy" id="2494550"/>
    <lineage>
        <taxon>Bacteria</taxon>
        <taxon>Pseudomonadati</taxon>
        <taxon>Pseudomonadota</taxon>
        <taxon>Alphaproteobacteria</taxon>
        <taxon>Rhodobacterales</taxon>
        <taxon>Roseobacteraceae</taxon>
        <taxon>Roseovarius</taxon>
    </lineage>
</organism>
<dbReference type="GO" id="GO:0003700">
    <property type="term" value="F:DNA-binding transcription factor activity"/>
    <property type="evidence" value="ECO:0007669"/>
    <property type="project" value="TreeGrafter"/>
</dbReference>
<dbReference type="Gene3D" id="1.10.357.10">
    <property type="entry name" value="Tetracycline Repressor, domain 2"/>
    <property type="match status" value="1"/>
</dbReference>
<dbReference type="KEGG" id="rom:EI983_01500"/>
<dbReference type="SUPFAM" id="SSF46689">
    <property type="entry name" value="Homeodomain-like"/>
    <property type="match status" value="1"/>
</dbReference>
<feature type="domain" description="HTH tetR-type" evidence="7">
    <location>
        <begin position="22"/>
        <end position="82"/>
    </location>
</feature>
<name>A0A6I6IJM3_9RHOB</name>
<evidence type="ECO:0000256" key="6">
    <source>
        <dbReference type="SAM" id="MobiDB-lite"/>
    </source>
</evidence>
<dbReference type="InterPro" id="IPR009057">
    <property type="entry name" value="Homeodomain-like_sf"/>
</dbReference>
<dbReference type="PROSITE" id="PS01081">
    <property type="entry name" value="HTH_TETR_1"/>
    <property type="match status" value="1"/>
</dbReference>
<feature type="DNA-binding region" description="H-T-H motif" evidence="5">
    <location>
        <begin position="45"/>
        <end position="64"/>
    </location>
</feature>
<gene>
    <name evidence="8" type="ORF">EI983_01500</name>
</gene>
<dbReference type="GO" id="GO:0000976">
    <property type="term" value="F:transcription cis-regulatory region binding"/>
    <property type="evidence" value="ECO:0007669"/>
    <property type="project" value="TreeGrafter"/>
</dbReference>
<dbReference type="PROSITE" id="PS50977">
    <property type="entry name" value="HTH_TETR_2"/>
    <property type="match status" value="1"/>
</dbReference>